<keyword evidence="4" id="KW-0788">Thiol protease</keyword>
<evidence type="ECO:0000256" key="3">
    <source>
        <dbReference type="ARBA" id="ARBA00022801"/>
    </source>
</evidence>
<evidence type="ECO:0000256" key="4">
    <source>
        <dbReference type="ARBA" id="ARBA00022807"/>
    </source>
</evidence>
<dbReference type="Proteomes" id="UP001208570">
    <property type="component" value="Unassembled WGS sequence"/>
</dbReference>
<evidence type="ECO:0000256" key="5">
    <source>
        <dbReference type="ARBA" id="ARBA00023145"/>
    </source>
</evidence>
<dbReference type="Pfam" id="PF08246">
    <property type="entry name" value="Inhibitor_I29"/>
    <property type="match status" value="1"/>
</dbReference>
<evidence type="ECO:0000313" key="9">
    <source>
        <dbReference type="EMBL" id="KAK2151582.1"/>
    </source>
</evidence>
<dbReference type="SMART" id="SM00645">
    <property type="entry name" value="Pept_C1"/>
    <property type="match status" value="1"/>
</dbReference>
<sequence length="558" mass="62780">MRRPLVSSGGLAVKQSALGANGRRFEPPVGLGATTFAAAVPKWESLYNITGILYLPYAEVKEPFTAWYDGSKNRSRVDYYDSSVITIQLGQNKTDVKGIGYKIVPVFMNGTNARKCFLINGTKSDPITLQSVLPDLTGFVLIGKKNRSGQICDVWQKTEMVGAKKNSYTIWISQKNEPVRYEMLGYDTLMGSHYDRYYLDYGKMTVFKVLPDDIFKPQKGLTCGAFPGPGDAEHRILMNPMKEYIDHDESQIDAKFEKFKKKHDKKYKNQVEHERRKHYFRQNVRFIHSKNRAGLSYKLRVNHLADMTEKELAVMRGYRPSLRKDSGAIPFDKMAISITKVPAYVDWRLYGAVTPVKDQAVCGSCWSFGTTGTVEGAYFLKTGQLVSLSEQELMDCTWDEGNNACDGGEDFRAYQWIMKNGLSTEDDYGPYLSQDGYCHFKNVTSKVHVESYITVTANSSQALKLALTNYGPISVSIDASHKSLRFYANGIYFEPKCGNKPDQLDHAVLAVGFGVLNGQSYWLIKNSWSTYWGNDGYMLISQADNNCGVATSPTFVVI</sequence>
<dbReference type="GO" id="GO:0006508">
    <property type="term" value="P:proteolysis"/>
    <property type="evidence" value="ECO:0007669"/>
    <property type="project" value="UniProtKB-KW"/>
</dbReference>
<evidence type="ECO:0000256" key="1">
    <source>
        <dbReference type="ARBA" id="ARBA00008455"/>
    </source>
</evidence>
<dbReference type="InterPro" id="IPR000668">
    <property type="entry name" value="Peptidase_C1A_C"/>
</dbReference>
<dbReference type="CDD" id="cd02248">
    <property type="entry name" value="Peptidase_C1A"/>
    <property type="match status" value="1"/>
</dbReference>
<dbReference type="InterPro" id="IPR039417">
    <property type="entry name" value="Peptidase_C1A_papain-like"/>
</dbReference>
<dbReference type="InterPro" id="IPR000169">
    <property type="entry name" value="Pept_cys_AS"/>
</dbReference>
<dbReference type="InterPro" id="IPR038765">
    <property type="entry name" value="Papain-like_cys_pep_sf"/>
</dbReference>
<protein>
    <recommendedName>
        <fullName evidence="11">Counting factor associated protein D</fullName>
    </recommendedName>
</protein>
<dbReference type="PROSITE" id="PS00639">
    <property type="entry name" value="THIOL_PROTEASE_HIS"/>
    <property type="match status" value="1"/>
</dbReference>
<dbReference type="SMART" id="SM00848">
    <property type="entry name" value="Inhibitor_I29"/>
    <property type="match status" value="1"/>
</dbReference>
<dbReference type="GO" id="GO:0008234">
    <property type="term" value="F:cysteine-type peptidase activity"/>
    <property type="evidence" value="ECO:0007669"/>
    <property type="project" value="UniProtKB-KW"/>
</dbReference>
<dbReference type="PRINTS" id="PR00705">
    <property type="entry name" value="PAPAIN"/>
</dbReference>
<dbReference type="FunFam" id="3.90.70.10:FF:000087">
    <property type="entry name" value="Counting factor associated protein D"/>
    <property type="match status" value="1"/>
</dbReference>
<evidence type="ECO:0008006" key="11">
    <source>
        <dbReference type="Google" id="ProtNLM"/>
    </source>
</evidence>
<comment type="similarity">
    <text evidence="1">Belongs to the peptidase C1 family.</text>
</comment>
<evidence type="ECO:0000256" key="2">
    <source>
        <dbReference type="ARBA" id="ARBA00022670"/>
    </source>
</evidence>
<keyword evidence="10" id="KW-1185">Reference proteome</keyword>
<dbReference type="InterPro" id="IPR025660">
    <property type="entry name" value="Pept_his_AS"/>
</dbReference>
<comment type="caution">
    <text evidence="9">The sequence shown here is derived from an EMBL/GenBank/DDBJ whole genome shotgun (WGS) entry which is preliminary data.</text>
</comment>
<dbReference type="InterPro" id="IPR025661">
    <property type="entry name" value="Pept_asp_AS"/>
</dbReference>
<dbReference type="InterPro" id="IPR013201">
    <property type="entry name" value="Prot_inhib_I29"/>
</dbReference>
<feature type="domain" description="Peptidase C1A papain C-terminal" evidence="7">
    <location>
        <begin position="341"/>
        <end position="557"/>
    </location>
</feature>
<dbReference type="EMBL" id="JAODUP010000358">
    <property type="protein sequence ID" value="KAK2151582.1"/>
    <property type="molecule type" value="Genomic_DNA"/>
</dbReference>
<dbReference type="SUPFAM" id="SSF54001">
    <property type="entry name" value="Cysteine proteinases"/>
    <property type="match status" value="1"/>
</dbReference>
<dbReference type="InterPro" id="IPR013128">
    <property type="entry name" value="Peptidase_C1A"/>
</dbReference>
<evidence type="ECO:0000313" key="10">
    <source>
        <dbReference type="Proteomes" id="UP001208570"/>
    </source>
</evidence>
<keyword evidence="5" id="KW-0865">Zymogen</keyword>
<gene>
    <name evidence="9" type="ORF">LSH36_358g01013</name>
</gene>
<accession>A0AAD9MZI5</accession>
<evidence type="ECO:0000256" key="6">
    <source>
        <dbReference type="ARBA" id="ARBA00023157"/>
    </source>
</evidence>
<organism evidence="9 10">
    <name type="scientific">Paralvinella palmiformis</name>
    <dbReference type="NCBI Taxonomy" id="53620"/>
    <lineage>
        <taxon>Eukaryota</taxon>
        <taxon>Metazoa</taxon>
        <taxon>Spiralia</taxon>
        <taxon>Lophotrochozoa</taxon>
        <taxon>Annelida</taxon>
        <taxon>Polychaeta</taxon>
        <taxon>Sedentaria</taxon>
        <taxon>Canalipalpata</taxon>
        <taxon>Terebellida</taxon>
        <taxon>Terebelliformia</taxon>
        <taxon>Alvinellidae</taxon>
        <taxon>Paralvinella</taxon>
    </lineage>
</organism>
<dbReference type="Pfam" id="PF00112">
    <property type="entry name" value="Peptidase_C1"/>
    <property type="match status" value="1"/>
</dbReference>
<evidence type="ECO:0000259" key="7">
    <source>
        <dbReference type="SMART" id="SM00645"/>
    </source>
</evidence>
<reference evidence="9" key="1">
    <citation type="journal article" date="2023" name="Mol. Biol. Evol.">
        <title>Third-Generation Sequencing Reveals the Adaptive Role of the Epigenome in Three Deep-Sea Polychaetes.</title>
        <authorList>
            <person name="Perez M."/>
            <person name="Aroh O."/>
            <person name="Sun Y."/>
            <person name="Lan Y."/>
            <person name="Juniper S.K."/>
            <person name="Young C.R."/>
            <person name="Angers B."/>
            <person name="Qian P.Y."/>
        </authorList>
    </citation>
    <scope>NUCLEOTIDE SEQUENCE</scope>
    <source>
        <strain evidence="9">P08H-3</strain>
    </source>
</reference>
<dbReference type="PROSITE" id="PS00139">
    <property type="entry name" value="THIOL_PROTEASE_CYS"/>
    <property type="match status" value="1"/>
</dbReference>
<dbReference type="AlphaFoldDB" id="A0AAD9MZI5"/>
<dbReference type="PANTHER" id="PTHR12411">
    <property type="entry name" value="CYSTEINE PROTEASE FAMILY C1-RELATED"/>
    <property type="match status" value="1"/>
</dbReference>
<feature type="domain" description="Cathepsin propeptide inhibitor" evidence="8">
    <location>
        <begin position="256"/>
        <end position="312"/>
    </location>
</feature>
<dbReference type="PROSITE" id="PS00640">
    <property type="entry name" value="THIOL_PROTEASE_ASN"/>
    <property type="match status" value="1"/>
</dbReference>
<evidence type="ECO:0000259" key="8">
    <source>
        <dbReference type="SMART" id="SM00848"/>
    </source>
</evidence>
<keyword evidence="6" id="KW-1015">Disulfide bond</keyword>
<dbReference type="Gene3D" id="3.90.70.10">
    <property type="entry name" value="Cysteine proteinases"/>
    <property type="match status" value="1"/>
</dbReference>
<name>A0AAD9MZI5_9ANNE</name>
<keyword evidence="2" id="KW-0645">Protease</keyword>
<proteinExistence type="inferred from homology"/>
<keyword evidence="3" id="KW-0378">Hydrolase</keyword>